<reference evidence="4" key="1">
    <citation type="submission" date="2020-10" db="EMBL/GenBank/DDBJ databases">
        <authorList>
            <person name="Gilroy R."/>
        </authorList>
    </citation>
    <scope>NUCLEOTIDE SEQUENCE</scope>
    <source>
        <strain evidence="4">14700</strain>
    </source>
</reference>
<name>A0A9D9I9S0_9SPIO</name>
<reference evidence="4" key="2">
    <citation type="journal article" date="2021" name="PeerJ">
        <title>Extensive microbial diversity within the chicken gut microbiome revealed by metagenomics and culture.</title>
        <authorList>
            <person name="Gilroy R."/>
            <person name="Ravi A."/>
            <person name="Getino M."/>
            <person name="Pursley I."/>
            <person name="Horton D.L."/>
            <person name="Alikhan N.F."/>
            <person name="Baker D."/>
            <person name="Gharbi K."/>
            <person name="Hall N."/>
            <person name="Watson M."/>
            <person name="Adriaenssens E.M."/>
            <person name="Foster-Nyarko E."/>
            <person name="Jarju S."/>
            <person name="Secka A."/>
            <person name="Antonio M."/>
            <person name="Oren A."/>
            <person name="Chaudhuri R.R."/>
            <person name="La Ragione R."/>
            <person name="Hildebrand F."/>
            <person name="Pallen M.J."/>
        </authorList>
    </citation>
    <scope>NUCLEOTIDE SEQUENCE</scope>
    <source>
        <strain evidence="4">14700</strain>
    </source>
</reference>
<feature type="region of interest" description="Disordered" evidence="2">
    <location>
        <begin position="223"/>
        <end position="248"/>
    </location>
</feature>
<gene>
    <name evidence="4" type="ORF">IAA72_01065</name>
</gene>
<dbReference type="InterPro" id="IPR015422">
    <property type="entry name" value="PyrdxlP-dep_Trfase_small"/>
</dbReference>
<feature type="domain" description="Aminotransferase class V" evidence="3">
    <location>
        <begin position="3"/>
        <end position="366"/>
    </location>
</feature>
<proteinExistence type="predicted"/>
<dbReference type="Gene3D" id="3.40.640.10">
    <property type="entry name" value="Type I PLP-dependent aspartate aminotransferase-like (Major domain)"/>
    <property type="match status" value="1"/>
</dbReference>
<dbReference type="Pfam" id="PF00266">
    <property type="entry name" value="Aminotran_5"/>
    <property type="match status" value="1"/>
</dbReference>
<dbReference type="InterPro" id="IPR015421">
    <property type="entry name" value="PyrdxlP-dep_Trfase_major"/>
</dbReference>
<comment type="caution">
    <text evidence="4">The sequence shown here is derived from an EMBL/GenBank/DDBJ whole genome shotgun (WGS) entry which is preliminary data.</text>
</comment>
<dbReference type="InterPro" id="IPR000192">
    <property type="entry name" value="Aminotrans_V_dom"/>
</dbReference>
<dbReference type="GO" id="GO:0008483">
    <property type="term" value="F:transaminase activity"/>
    <property type="evidence" value="ECO:0007669"/>
    <property type="project" value="UniProtKB-KW"/>
</dbReference>
<dbReference type="EMBL" id="JADIMF010000017">
    <property type="protein sequence ID" value="MBO8468360.1"/>
    <property type="molecule type" value="Genomic_DNA"/>
</dbReference>
<dbReference type="Proteomes" id="UP000810292">
    <property type="component" value="Unassembled WGS sequence"/>
</dbReference>
<dbReference type="Gene3D" id="3.90.1150.10">
    <property type="entry name" value="Aspartate Aminotransferase, domain 1"/>
    <property type="match status" value="1"/>
</dbReference>
<evidence type="ECO:0000256" key="1">
    <source>
        <dbReference type="ARBA" id="ARBA00022898"/>
    </source>
</evidence>
<dbReference type="PANTHER" id="PTHR43586">
    <property type="entry name" value="CYSTEINE DESULFURASE"/>
    <property type="match status" value="1"/>
</dbReference>
<keyword evidence="1" id="KW-0663">Pyridoxal phosphate</keyword>
<dbReference type="InterPro" id="IPR015424">
    <property type="entry name" value="PyrdxlP-dep_Trfase"/>
</dbReference>
<dbReference type="AlphaFoldDB" id="A0A9D9I9S0"/>
<evidence type="ECO:0000259" key="3">
    <source>
        <dbReference type="Pfam" id="PF00266"/>
    </source>
</evidence>
<keyword evidence="4" id="KW-0808">Transferase</keyword>
<accession>A0A9D9I9S0</accession>
<dbReference type="PANTHER" id="PTHR43586:SF4">
    <property type="entry name" value="ISOPENICILLIN N EPIMERASE"/>
    <property type="match status" value="1"/>
</dbReference>
<sequence length="378" mass="41277">MRVYLDNASTSFPKAPGVAEAISEYINTRAAGLYRTVSGKEEEIFDTLFSLRSMISSLYSYNHPECVAFTRNVTEALNWIIKGLFTSSDHIIVSSNEHNAVMRPLNETGIRFTRIPSDRKGYNDYSSIEELLTNDTKGIIINAAGNVSGAIQDLSIPAEFAAKHHLLLIIDTAQASPYVDINMEELGAAAIGFTGHKGFLGPDGTGGMILRRDVAERIQPLIAGGTGSESDSEDVPHTLPERLSPGTENMTGLTGLECAMRYSLATLKENHERAMQMTERLYEGLERIDGIEIKGPGINERRCSVISISSDRKDISEIASLLLNRGGIETRVGLHCAPSAHRSLGTFPSGTLRFSPGPFTSEDEIDHTLSILKEIMNE</sequence>
<organism evidence="4 5">
    <name type="scientific">Candidatus Ornithospirochaeta stercoravium</name>
    <dbReference type="NCBI Taxonomy" id="2840897"/>
    <lineage>
        <taxon>Bacteria</taxon>
        <taxon>Pseudomonadati</taxon>
        <taxon>Spirochaetota</taxon>
        <taxon>Spirochaetia</taxon>
        <taxon>Spirochaetales</taxon>
        <taxon>Spirochaetaceae</taxon>
        <taxon>Spirochaetaceae incertae sedis</taxon>
        <taxon>Candidatus Ornithospirochaeta</taxon>
    </lineage>
</organism>
<evidence type="ECO:0000313" key="4">
    <source>
        <dbReference type="EMBL" id="MBO8468360.1"/>
    </source>
</evidence>
<evidence type="ECO:0000256" key="2">
    <source>
        <dbReference type="SAM" id="MobiDB-lite"/>
    </source>
</evidence>
<protein>
    <submittedName>
        <fullName evidence="4">Aminotransferase class V-fold PLP-dependent enzyme</fullName>
    </submittedName>
</protein>
<evidence type="ECO:0000313" key="5">
    <source>
        <dbReference type="Proteomes" id="UP000810292"/>
    </source>
</evidence>
<keyword evidence="4" id="KW-0032">Aminotransferase</keyword>
<dbReference type="SUPFAM" id="SSF53383">
    <property type="entry name" value="PLP-dependent transferases"/>
    <property type="match status" value="1"/>
</dbReference>